<organism evidence="1 2">
    <name type="scientific">Microbacterium gilvum</name>
    <dbReference type="NCBI Taxonomy" id="1336204"/>
    <lineage>
        <taxon>Bacteria</taxon>
        <taxon>Bacillati</taxon>
        <taxon>Actinomycetota</taxon>
        <taxon>Actinomycetes</taxon>
        <taxon>Micrococcales</taxon>
        <taxon>Microbacteriaceae</taxon>
        <taxon>Microbacterium</taxon>
    </lineage>
</organism>
<accession>A0ABP8ZR13</accession>
<keyword evidence="2" id="KW-1185">Reference proteome</keyword>
<gene>
    <name evidence="1" type="ORF">GCM10023351_01230</name>
</gene>
<dbReference type="InterPro" id="IPR021145">
    <property type="entry name" value="Portal_protein_SPP1_Gp6-like"/>
</dbReference>
<reference evidence="2" key="1">
    <citation type="journal article" date="2019" name="Int. J. Syst. Evol. Microbiol.">
        <title>The Global Catalogue of Microorganisms (GCM) 10K type strain sequencing project: providing services to taxonomists for standard genome sequencing and annotation.</title>
        <authorList>
            <consortium name="The Broad Institute Genomics Platform"/>
            <consortium name="The Broad Institute Genome Sequencing Center for Infectious Disease"/>
            <person name="Wu L."/>
            <person name="Ma J."/>
        </authorList>
    </citation>
    <scope>NUCLEOTIDE SEQUENCE [LARGE SCALE GENOMIC DNA]</scope>
    <source>
        <strain evidence="2">JCM 18537</strain>
    </source>
</reference>
<dbReference type="Proteomes" id="UP001501645">
    <property type="component" value="Unassembled WGS sequence"/>
</dbReference>
<proteinExistence type="predicted"/>
<evidence type="ECO:0008006" key="3">
    <source>
        <dbReference type="Google" id="ProtNLM"/>
    </source>
</evidence>
<name>A0ABP8ZR13_9MICO</name>
<dbReference type="RefSeq" id="WP_345434866.1">
    <property type="nucleotide sequence ID" value="NZ_BAABKO010000001.1"/>
</dbReference>
<evidence type="ECO:0000313" key="1">
    <source>
        <dbReference type="EMBL" id="GAA4762545.1"/>
    </source>
</evidence>
<dbReference type="Pfam" id="PF05133">
    <property type="entry name" value="SPP1_portal"/>
    <property type="match status" value="1"/>
</dbReference>
<comment type="caution">
    <text evidence="1">The sequence shown here is derived from an EMBL/GenBank/DDBJ whole genome shotgun (WGS) entry which is preliminary data.</text>
</comment>
<protein>
    <recommendedName>
        <fullName evidence="3">Phage portal protein</fullName>
    </recommendedName>
</protein>
<sequence length="481" mass="54023">MTDLDDALRLNRKLTRERKTLERNDNYFEGEQPLKFVAPVLERELGYRVSPIVLNLALFAVDVYDHRLDIEGFRVQSTERTTIGADGAFTRGVIGNTSADVDVRDVWQENEGPMLSEQVHREGLALGRGYAMVGSGETKDDAPVLTIESPFDAIHEDDPRTKRVARGLKRWTEPDNTRWMTLLRGDGSSVTWRRKGSEWQEEEQTPENEQRLCALVPLANDYRMLGRARPGKFDQRLGRSVFHAIISPLDALNKFASDMVISGEFHALPRRWGTGLGTDDFVDEASGKALDTFSMIAGRMWGTESEKAKFGQFPEADLSNFHNTIKLLMQLVAMELGLPAHYLLFQGDNPPSADAIRSSEAQLVKRAERKQSALSTRWEQVQRLVLMELGRGADARPKMIETTWRDPSTPTIAQKADAIVKLVQAKDSSGRSILPIEQAREDLGYTDIEQERMRDWDLNAVQDAQIAAAGRELDDAAAGIR</sequence>
<evidence type="ECO:0000313" key="2">
    <source>
        <dbReference type="Proteomes" id="UP001501645"/>
    </source>
</evidence>
<dbReference type="EMBL" id="BAABKO010000001">
    <property type="protein sequence ID" value="GAA4762545.1"/>
    <property type="molecule type" value="Genomic_DNA"/>
</dbReference>